<dbReference type="PANTHER" id="PTHR44656">
    <property type="entry name" value="DEHYDROGENASE/REDUCTASE SDR FAMILY MEMBER 12"/>
    <property type="match status" value="1"/>
</dbReference>
<dbReference type="Gene3D" id="3.40.50.720">
    <property type="entry name" value="NAD(P)-binding Rossmann-like Domain"/>
    <property type="match status" value="1"/>
</dbReference>
<accession>A0A183JIF4</accession>
<evidence type="ECO:0000313" key="2">
    <source>
        <dbReference type="EMBL" id="VDO74830.1"/>
    </source>
</evidence>
<name>A0A183JIF4_9TREM</name>
<keyword evidence="3" id="KW-1185">Reference proteome</keyword>
<dbReference type="STRING" id="6186.A0A183JIF4"/>
<dbReference type="WBParaSite" id="SCUD_0000247701-mRNA-1">
    <property type="protein sequence ID" value="SCUD_0000247701-mRNA-1"/>
    <property type="gene ID" value="SCUD_0000247701"/>
</dbReference>
<evidence type="ECO:0000256" key="1">
    <source>
        <dbReference type="SAM" id="MobiDB-lite"/>
    </source>
</evidence>
<dbReference type="InterPro" id="IPR052992">
    <property type="entry name" value="SDR_member_12"/>
</dbReference>
<feature type="region of interest" description="Disordered" evidence="1">
    <location>
        <begin position="89"/>
        <end position="139"/>
    </location>
</feature>
<dbReference type="PANTHER" id="PTHR44656:SF7">
    <property type="entry name" value="DEHYDROGENASE_REDUCTASE SDR FAMILY MEMBER 12"/>
    <property type="match status" value="1"/>
</dbReference>
<dbReference type="AlphaFoldDB" id="A0A183JIF4"/>
<dbReference type="Proteomes" id="UP000279833">
    <property type="component" value="Unassembled WGS sequence"/>
</dbReference>
<evidence type="ECO:0000313" key="3">
    <source>
        <dbReference type="Proteomes" id="UP000279833"/>
    </source>
</evidence>
<protein>
    <submittedName>
        <fullName evidence="4">DEP domain-containing protein</fullName>
    </submittedName>
</protein>
<reference evidence="4" key="1">
    <citation type="submission" date="2016-06" db="UniProtKB">
        <authorList>
            <consortium name="WormBaseParasite"/>
        </authorList>
    </citation>
    <scope>IDENTIFICATION</scope>
</reference>
<sequence length="384" mass="42996">MEVDGLISHLHTELENDCILHESSTNRISNDTAVTQDPPSGPVLSISESCPVMDSNSIIPETVCADSDLSSSQTDALLNVHRIVAVTTHETENKSSSTLNPAAPNGSHHSATEVSDESNYRDSLLPENMSDASNDDQKPNTILIDADYLDDPLSTNEVPNKFGHNISEESDFDYLISSVVQPHHLVTFSRFSSQCDKYVLNKFKLIITWEYEDPALFRGGDEPGKFKVRISTPDLRKRGGGMLVQKLDHADPMLTTRHNKFDGTMVYAQNKRQQVVMTEMWSKNYPEIFFCSMHPGWADTPAVALSMPSFYNKMKNKLRTPEQGADTAIWLAAVPNVRRFQNGSFFQDRQVVSQHLKLACTHSKDDEKRKFMSNLADIAAPFLK</sequence>
<dbReference type="SUPFAM" id="SSF51735">
    <property type="entry name" value="NAD(P)-binding Rossmann-fold domains"/>
    <property type="match status" value="1"/>
</dbReference>
<dbReference type="InterPro" id="IPR036291">
    <property type="entry name" value="NAD(P)-bd_dom_sf"/>
</dbReference>
<reference evidence="2 3" key="2">
    <citation type="submission" date="2018-11" db="EMBL/GenBank/DDBJ databases">
        <authorList>
            <consortium name="Pathogen Informatics"/>
        </authorList>
    </citation>
    <scope>NUCLEOTIDE SEQUENCE [LARGE SCALE GENOMIC DNA]</scope>
    <source>
        <strain evidence="2">Dakar</strain>
        <strain evidence="3">Dakar, Senegal</strain>
    </source>
</reference>
<gene>
    <name evidence="2" type="ORF">SCUD_LOCUS2478</name>
</gene>
<evidence type="ECO:0000313" key="4">
    <source>
        <dbReference type="WBParaSite" id="SCUD_0000247701-mRNA-1"/>
    </source>
</evidence>
<organism evidence="4">
    <name type="scientific">Schistosoma curassoni</name>
    <dbReference type="NCBI Taxonomy" id="6186"/>
    <lineage>
        <taxon>Eukaryota</taxon>
        <taxon>Metazoa</taxon>
        <taxon>Spiralia</taxon>
        <taxon>Lophotrochozoa</taxon>
        <taxon>Platyhelminthes</taxon>
        <taxon>Trematoda</taxon>
        <taxon>Digenea</taxon>
        <taxon>Strigeidida</taxon>
        <taxon>Schistosomatoidea</taxon>
        <taxon>Schistosomatidae</taxon>
        <taxon>Schistosoma</taxon>
    </lineage>
</organism>
<dbReference type="EMBL" id="UZAK01002419">
    <property type="protein sequence ID" value="VDO74830.1"/>
    <property type="molecule type" value="Genomic_DNA"/>
</dbReference>
<proteinExistence type="predicted"/>